<evidence type="ECO:0000313" key="2">
    <source>
        <dbReference type="Proteomes" id="UP000092578"/>
    </source>
</evidence>
<dbReference type="EMBL" id="MAYT01000027">
    <property type="protein sequence ID" value="OCA85278.1"/>
    <property type="molecule type" value="Genomic_DNA"/>
</dbReference>
<protein>
    <submittedName>
        <fullName evidence="1">Uncharacterized protein</fullName>
    </submittedName>
</protein>
<dbReference type="AlphaFoldDB" id="A0A1B9ANP5"/>
<comment type="caution">
    <text evidence="1">The sequence shown here is derived from an EMBL/GenBank/DDBJ whole genome shotgun (WGS) entry which is preliminary data.</text>
</comment>
<dbReference type="Proteomes" id="UP000092578">
    <property type="component" value="Unassembled WGS sequence"/>
</dbReference>
<organism evidence="1 2">
    <name type="scientific">Pseudobacillus wudalianchiensis</name>
    <dbReference type="NCBI Taxonomy" id="1743143"/>
    <lineage>
        <taxon>Bacteria</taxon>
        <taxon>Bacillati</taxon>
        <taxon>Bacillota</taxon>
        <taxon>Bacilli</taxon>
        <taxon>Bacillales</taxon>
        <taxon>Bacillaceae</taxon>
        <taxon>Pseudobacillus</taxon>
    </lineage>
</organism>
<dbReference type="Gene3D" id="3.40.630.40">
    <property type="entry name" value="Zn-dependent exopeptidases"/>
    <property type="match status" value="1"/>
</dbReference>
<gene>
    <name evidence="1" type="ORF">A8F95_11445</name>
</gene>
<sequence length="65" mass="7141">MNARCAISNRENAYLFVSIHLNAGGGTDYETLVYSPNKAGNVIHAEIAEVLVKDRGIKIRPDVRV</sequence>
<proteinExistence type="predicted"/>
<dbReference type="RefSeq" id="WP_065411246.1">
    <property type="nucleotide sequence ID" value="NZ_MAYT01000027.1"/>
</dbReference>
<name>A0A1B9ANP5_9BACI</name>
<dbReference type="SUPFAM" id="SSF53187">
    <property type="entry name" value="Zn-dependent exopeptidases"/>
    <property type="match status" value="1"/>
</dbReference>
<accession>A0A1B9ANP5</accession>
<evidence type="ECO:0000313" key="1">
    <source>
        <dbReference type="EMBL" id="OCA85278.1"/>
    </source>
</evidence>
<reference evidence="2" key="1">
    <citation type="submission" date="2016-05" db="EMBL/GenBank/DDBJ databases">
        <authorList>
            <person name="Liu B."/>
            <person name="Wang J."/>
            <person name="Zhu Y."/>
            <person name="Liu G."/>
            <person name="Chen Q."/>
            <person name="Chen Z."/>
            <person name="Lan J."/>
            <person name="Che J."/>
            <person name="Ge C."/>
            <person name="Shi H."/>
            <person name="Pan Z."/>
            <person name="Liu X."/>
        </authorList>
    </citation>
    <scope>NUCLEOTIDE SEQUENCE [LARGE SCALE GENOMIC DNA]</scope>
    <source>
        <strain evidence="2">FJAT-27215</strain>
    </source>
</reference>
<keyword evidence="2" id="KW-1185">Reference proteome</keyword>